<proteinExistence type="predicted"/>
<evidence type="ECO:0000313" key="1">
    <source>
        <dbReference type="EMBL" id="MPM90656.1"/>
    </source>
</evidence>
<protein>
    <submittedName>
        <fullName evidence="1">Uncharacterized protein</fullName>
    </submittedName>
</protein>
<gene>
    <name evidence="1" type="ORF">SDC9_137778</name>
</gene>
<comment type="caution">
    <text evidence="1">The sequence shown here is derived from an EMBL/GenBank/DDBJ whole genome shotgun (WGS) entry which is preliminary data.</text>
</comment>
<dbReference type="AlphaFoldDB" id="A0A645DMW8"/>
<sequence>MQRNVIRFGKNPVDIGDFNPEFFGQSGTEHGVVAEHFHFKSGQALDQQLPDIAEAENPDGFAGQFAAHELLLFPFPGPGGNIRRNQVAAGGQHHGDDFLGHAVGIGAGSVHHVDVFLARVFGIDGIESRSGTHDQLQFRQQIDLGRTDFFAAHDHDRGIAVGLQEIVNRRIGILNDLKAFVFQQLRRKFIQLGRD</sequence>
<reference evidence="1" key="1">
    <citation type="submission" date="2019-08" db="EMBL/GenBank/DDBJ databases">
        <authorList>
            <person name="Kucharzyk K."/>
            <person name="Murdoch R.W."/>
            <person name="Higgins S."/>
            <person name="Loffler F."/>
        </authorList>
    </citation>
    <scope>NUCLEOTIDE SEQUENCE</scope>
</reference>
<accession>A0A645DMW8</accession>
<dbReference type="EMBL" id="VSSQ01037857">
    <property type="protein sequence ID" value="MPM90656.1"/>
    <property type="molecule type" value="Genomic_DNA"/>
</dbReference>
<organism evidence="1">
    <name type="scientific">bioreactor metagenome</name>
    <dbReference type="NCBI Taxonomy" id="1076179"/>
    <lineage>
        <taxon>unclassified sequences</taxon>
        <taxon>metagenomes</taxon>
        <taxon>ecological metagenomes</taxon>
    </lineage>
</organism>
<name>A0A645DMW8_9ZZZZ</name>